<evidence type="ECO:0000313" key="1">
    <source>
        <dbReference type="EMBL" id="RPD39092.1"/>
    </source>
</evidence>
<dbReference type="RefSeq" id="WP_120518243.1">
    <property type="nucleotide sequence ID" value="NZ_QXZY01000012.1"/>
</dbReference>
<organism evidence="1 2">
    <name type="scientific">Chitinophaga barathri</name>
    <dbReference type="NCBI Taxonomy" id="1647451"/>
    <lineage>
        <taxon>Bacteria</taxon>
        <taxon>Pseudomonadati</taxon>
        <taxon>Bacteroidota</taxon>
        <taxon>Chitinophagia</taxon>
        <taxon>Chitinophagales</taxon>
        <taxon>Chitinophagaceae</taxon>
        <taxon>Chitinophaga</taxon>
    </lineage>
</organism>
<dbReference type="PROSITE" id="PS51257">
    <property type="entry name" value="PROKAR_LIPOPROTEIN"/>
    <property type="match status" value="1"/>
</dbReference>
<dbReference type="AlphaFoldDB" id="A0A3N4M6U6"/>
<dbReference type="Pfam" id="PF20050">
    <property type="entry name" value="DUF6452"/>
    <property type="match status" value="1"/>
</dbReference>
<dbReference type="Proteomes" id="UP000279089">
    <property type="component" value="Unassembled WGS sequence"/>
</dbReference>
<evidence type="ECO:0000313" key="2">
    <source>
        <dbReference type="Proteomes" id="UP000279089"/>
    </source>
</evidence>
<name>A0A3N4M6U6_9BACT</name>
<keyword evidence="2" id="KW-1185">Reference proteome</keyword>
<reference evidence="2" key="1">
    <citation type="submission" date="2018-11" db="EMBL/GenBank/DDBJ databases">
        <title>Chitinophaga lutea sp.nov., isolate from arsenic contaminated soil.</title>
        <authorList>
            <person name="Zong Y."/>
        </authorList>
    </citation>
    <scope>NUCLEOTIDE SEQUENCE [LARGE SCALE GENOMIC DNA]</scope>
    <source>
        <strain evidence="2">YLT18</strain>
    </source>
</reference>
<dbReference type="EMBL" id="RMBX01000012">
    <property type="protein sequence ID" value="RPD39092.1"/>
    <property type="molecule type" value="Genomic_DNA"/>
</dbReference>
<protein>
    <submittedName>
        <fullName evidence="1">Uncharacterized protein</fullName>
    </submittedName>
</protein>
<dbReference type="OrthoDB" id="663527at2"/>
<proteinExistence type="predicted"/>
<sequence length="156" mass="18060">MKYFLLIACFVTVLMACDDDTKVCDLDTRTEARARFRWQDPNNNNVEEDTTMPKVTLFALNKDSIYKKQTGLSGMQFQLDRLTDSSKFYFQTDSTRIADTITFFYTRQPHFISAGCGVVMYFNIDTVYSTQHVIKSLVISSKQVTEENENTIILHF</sequence>
<comment type="caution">
    <text evidence="1">The sequence shown here is derived from an EMBL/GenBank/DDBJ whole genome shotgun (WGS) entry which is preliminary data.</text>
</comment>
<accession>A0A3N4M6U6</accession>
<dbReference type="InterPro" id="IPR045607">
    <property type="entry name" value="DUF6452"/>
</dbReference>
<gene>
    <name evidence="1" type="ORF">EG028_20965</name>
</gene>